<sequence>MLCRHQIRNVNLLTLILQKYLEPPAPHLIVHFYLHYLSVSIFMKEQLHMFIFIQEHYLLLCQLQRRTIFSLCF</sequence>
<protein>
    <submittedName>
        <fullName evidence="1">Uncharacterized protein</fullName>
    </submittedName>
</protein>
<evidence type="ECO:0000313" key="2">
    <source>
        <dbReference type="Proteomes" id="UP001321473"/>
    </source>
</evidence>
<accession>A0AAQ4D6J8</accession>
<name>A0AAQ4D6J8_AMBAM</name>
<keyword evidence="2" id="KW-1185">Reference proteome</keyword>
<organism evidence="1 2">
    <name type="scientific">Amblyomma americanum</name>
    <name type="common">Lone star tick</name>
    <dbReference type="NCBI Taxonomy" id="6943"/>
    <lineage>
        <taxon>Eukaryota</taxon>
        <taxon>Metazoa</taxon>
        <taxon>Ecdysozoa</taxon>
        <taxon>Arthropoda</taxon>
        <taxon>Chelicerata</taxon>
        <taxon>Arachnida</taxon>
        <taxon>Acari</taxon>
        <taxon>Parasitiformes</taxon>
        <taxon>Ixodida</taxon>
        <taxon>Ixodoidea</taxon>
        <taxon>Ixodidae</taxon>
        <taxon>Amblyomminae</taxon>
        <taxon>Amblyomma</taxon>
    </lineage>
</organism>
<gene>
    <name evidence="1" type="ORF">V5799_004280</name>
</gene>
<proteinExistence type="predicted"/>
<evidence type="ECO:0000313" key="1">
    <source>
        <dbReference type="EMBL" id="KAK8758088.1"/>
    </source>
</evidence>
<dbReference type="Proteomes" id="UP001321473">
    <property type="component" value="Unassembled WGS sequence"/>
</dbReference>
<reference evidence="1 2" key="1">
    <citation type="journal article" date="2023" name="Arcadia Sci">
        <title>De novo assembly of a long-read Amblyomma americanum tick genome.</title>
        <authorList>
            <person name="Chou S."/>
            <person name="Poskanzer K.E."/>
            <person name="Rollins M."/>
            <person name="Thuy-Boun P.S."/>
        </authorList>
    </citation>
    <scope>NUCLEOTIDE SEQUENCE [LARGE SCALE GENOMIC DNA]</scope>
    <source>
        <strain evidence="1">F_SG_1</strain>
        <tissue evidence="1">Salivary glands</tissue>
    </source>
</reference>
<dbReference type="AlphaFoldDB" id="A0AAQ4D6J8"/>
<comment type="caution">
    <text evidence="1">The sequence shown here is derived from an EMBL/GenBank/DDBJ whole genome shotgun (WGS) entry which is preliminary data.</text>
</comment>
<dbReference type="EMBL" id="JARKHS020034487">
    <property type="protein sequence ID" value="KAK8758088.1"/>
    <property type="molecule type" value="Genomic_DNA"/>
</dbReference>